<feature type="domain" description="Uroporphyrinogen decarboxylase (URO-D)" evidence="1">
    <location>
        <begin position="212"/>
        <end position="402"/>
    </location>
</feature>
<reference evidence="2 3" key="1">
    <citation type="submission" date="2019-03" db="EMBL/GenBank/DDBJ databases">
        <title>Metabolic potential of uncultured bacteria and archaea associated with petroleum seepage in deep-sea sediments.</title>
        <authorList>
            <person name="Dong X."/>
            <person name="Hubert C."/>
        </authorList>
    </citation>
    <scope>NUCLEOTIDE SEQUENCE [LARGE SCALE GENOMIC DNA]</scope>
    <source>
        <strain evidence="2">E44_bin92</strain>
    </source>
</reference>
<evidence type="ECO:0000313" key="3">
    <source>
        <dbReference type="Proteomes" id="UP000320781"/>
    </source>
</evidence>
<dbReference type="InterPro" id="IPR000257">
    <property type="entry name" value="Uroporphyrinogen_deCOase"/>
</dbReference>
<dbReference type="SUPFAM" id="SSF51726">
    <property type="entry name" value="UROD/MetE-like"/>
    <property type="match status" value="1"/>
</dbReference>
<dbReference type="Pfam" id="PF01208">
    <property type="entry name" value="URO-D"/>
    <property type="match status" value="1"/>
</dbReference>
<dbReference type="Proteomes" id="UP000320781">
    <property type="component" value="Unassembled WGS sequence"/>
</dbReference>
<dbReference type="InterPro" id="IPR052024">
    <property type="entry name" value="Methanogen_methyltrans"/>
</dbReference>
<gene>
    <name evidence="2" type="ORF">E3J95_02905</name>
</gene>
<dbReference type="EMBL" id="SOKU01000136">
    <property type="protein sequence ID" value="TES86072.1"/>
    <property type="molecule type" value="Genomic_DNA"/>
</dbReference>
<protein>
    <recommendedName>
        <fullName evidence="1">Uroporphyrinogen decarboxylase (URO-D) domain-containing protein</fullName>
    </recommendedName>
</protein>
<dbReference type="AlphaFoldDB" id="A0A523QK56"/>
<dbReference type="GO" id="GO:0006779">
    <property type="term" value="P:porphyrin-containing compound biosynthetic process"/>
    <property type="evidence" value="ECO:0007669"/>
    <property type="project" value="InterPro"/>
</dbReference>
<dbReference type="PANTHER" id="PTHR47099">
    <property type="entry name" value="METHYLCOBAMIDE:COM METHYLTRANSFERASE MTBA"/>
    <property type="match status" value="1"/>
</dbReference>
<sequence length="407" mass="47721">MNHKERIMAVLKKQAVDHIPWVPRLDMWYLAHKEKNTLPLECQDSSLWDIHRNLELAMYERNGQVYREKILNLELVIHYRDRRIKDEMLGRYKSTIFGRFKEVEEVEIKYVQDAELGPYEIVVEYITPLGAVCTRFSHPPELQQAGVRPVQREYMIKQKKHYRIVEYIIENTEVIPTYSRFLQTQQKIGDDGVVFAMARYCPMHEILRSYLGYERGCYELYDHPREVRHLWEVLTEQKNQIQDICVNSPAELVSCGANFDSAIISPSLFGEYFLPYFRRFSQLLHEQAKILISHTDGEMKGLLEVFLETGIDVAEAFTPCPMTKLTLTEVRKVWQDRIIIWGGIPSVVLSQDFPRRKFKDYIINVFREIAPGKAFILGVGDNTPADAPLERITEINQMVEKYGRVLL</sequence>
<evidence type="ECO:0000259" key="1">
    <source>
        <dbReference type="Pfam" id="PF01208"/>
    </source>
</evidence>
<dbReference type="Gene3D" id="3.20.20.210">
    <property type="match status" value="1"/>
</dbReference>
<evidence type="ECO:0000313" key="2">
    <source>
        <dbReference type="EMBL" id="TES86072.1"/>
    </source>
</evidence>
<proteinExistence type="predicted"/>
<dbReference type="InterPro" id="IPR038071">
    <property type="entry name" value="UROD/MetE-like_sf"/>
</dbReference>
<dbReference type="GO" id="GO:0004853">
    <property type="term" value="F:uroporphyrinogen decarboxylase activity"/>
    <property type="evidence" value="ECO:0007669"/>
    <property type="project" value="InterPro"/>
</dbReference>
<accession>A0A523QK56</accession>
<comment type="caution">
    <text evidence="2">The sequence shown here is derived from an EMBL/GenBank/DDBJ whole genome shotgun (WGS) entry which is preliminary data.</text>
</comment>
<organism evidence="2 3">
    <name type="scientific">Aerophobetes bacterium</name>
    <dbReference type="NCBI Taxonomy" id="2030807"/>
    <lineage>
        <taxon>Bacteria</taxon>
        <taxon>Candidatus Aerophobota</taxon>
    </lineage>
</organism>
<name>A0A523QK56_UNCAE</name>
<dbReference type="PANTHER" id="PTHR47099:SF1">
    <property type="entry name" value="METHYLCOBAMIDE:COM METHYLTRANSFERASE MTBA"/>
    <property type="match status" value="1"/>
</dbReference>